<evidence type="ECO:0000313" key="2">
    <source>
        <dbReference type="Proteomes" id="UP000198817"/>
    </source>
</evidence>
<keyword evidence="2" id="KW-1185">Reference proteome</keyword>
<dbReference type="EMBL" id="FPBT01000004">
    <property type="protein sequence ID" value="SFU42119.1"/>
    <property type="molecule type" value="Genomic_DNA"/>
</dbReference>
<accession>A0A1I7G0Z6</accession>
<reference evidence="1 2" key="1">
    <citation type="submission" date="2016-10" db="EMBL/GenBank/DDBJ databases">
        <authorList>
            <person name="de Groot N.N."/>
        </authorList>
    </citation>
    <scope>NUCLEOTIDE SEQUENCE [LARGE SCALE GENOMIC DNA]</scope>
    <source>
        <strain evidence="1 2">KHGC13</strain>
    </source>
</reference>
<dbReference type="RefSeq" id="WP_090470348.1">
    <property type="nucleotide sequence ID" value="NZ_FOWF01000004.1"/>
</dbReference>
<gene>
    <name evidence="1" type="ORF">SAMN05216508_10482</name>
</gene>
<dbReference type="Proteomes" id="UP000198817">
    <property type="component" value="Unassembled WGS sequence"/>
</dbReference>
<proteinExistence type="predicted"/>
<dbReference type="STRING" id="155865.SAMN05216515_10449"/>
<protein>
    <recommendedName>
        <fullName evidence="3">Signal transducing protein</fullName>
    </recommendedName>
</protein>
<dbReference type="OrthoDB" id="1739766at2"/>
<name>A0A1I7G0Z6_9FIRM</name>
<dbReference type="AlphaFoldDB" id="A0A1I7G0Z6"/>
<sequence length="108" mass="11911">MKIFGRRDGTAAGNGEEEYTWRDGVYLTTVNDSLQADILVSKLDAEGIPSEKKYVGSSHFLEIAFGKNVVGDIEIYVPPECLEDAKNIIVPVDLDDCMRDDVPGTEED</sequence>
<organism evidence="1 2">
    <name type="scientific">Eubacterium pyruvativorans</name>
    <dbReference type="NCBI Taxonomy" id="155865"/>
    <lineage>
        <taxon>Bacteria</taxon>
        <taxon>Bacillati</taxon>
        <taxon>Bacillota</taxon>
        <taxon>Clostridia</taxon>
        <taxon>Eubacteriales</taxon>
        <taxon>Eubacteriaceae</taxon>
        <taxon>Eubacterium</taxon>
    </lineage>
</organism>
<evidence type="ECO:0000313" key="1">
    <source>
        <dbReference type="EMBL" id="SFU42119.1"/>
    </source>
</evidence>
<evidence type="ECO:0008006" key="3">
    <source>
        <dbReference type="Google" id="ProtNLM"/>
    </source>
</evidence>